<dbReference type="EMBL" id="JAPMSZ010000010">
    <property type="protein sequence ID" value="KAJ5086286.1"/>
    <property type="molecule type" value="Genomic_DNA"/>
</dbReference>
<dbReference type="Proteomes" id="UP001141434">
    <property type="component" value="Unassembled WGS sequence"/>
</dbReference>
<proteinExistence type="predicted"/>
<name>A0A9W9EQW7_9EURO</name>
<feature type="compositionally biased region" description="Low complexity" evidence="1">
    <location>
        <begin position="302"/>
        <end position="322"/>
    </location>
</feature>
<feature type="domain" description="Nitrogen regulatory protein areA GATA-like" evidence="2">
    <location>
        <begin position="160"/>
        <end position="187"/>
    </location>
</feature>
<accession>A0A9W9EQW7</accession>
<dbReference type="AlphaFoldDB" id="A0A9W9EQW7"/>
<dbReference type="InterPro" id="IPR052292">
    <property type="entry name" value="Glucose_repression_reg"/>
</dbReference>
<feature type="region of interest" description="Disordered" evidence="1">
    <location>
        <begin position="94"/>
        <end position="115"/>
    </location>
</feature>
<organism evidence="3 4">
    <name type="scientific">Penicillium alfredii</name>
    <dbReference type="NCBI Taxonomy" id="1506179"/>
    <lineage>
        <taxon>Eukaryota</taxon>
        <taxon>Fungi</taxon>
        <taxon>Dikarya</taxon>
        <taxon>Ascomycota</taxon>
        <taxon>Pezizomycotina</taxon>
        <taxon>Eurotiomycetes</taxon>
        <taxon>Eurotiomycetidae</taxon>
        <taxon>Eurotiales</taxon>
        <taxon>Aspergillaceae</taxon>
        <taxon>Penicillium</taxon>
    </lineage>
</organism>
<gene>
    <name evidence="3" type="ORF">NUU61_007593</name>
</gene>
<feature type="region of interest" description="Disordered" evidence="1">
    <location>
        <begin position="39"/>
        <end position="77"/>
    </location>
</feature>
<protein>
    <recommendedName>
        <fullName evidence="2">Nitrogen regulatory protein areA GATA-like domain-containing protein</fullName>
    </recommendedName>
</protein>
<dbReference type="RefSeq" id="XP_056508411.1">
    <property type="nucleotide sequence ID" value="XM_056658118.1"/>
</dbReference>
<evidence type="ECO:0000313" key="3">
    <source>
        <dbReference type="EMBL" id="KAJ5086286.1"/>
    </source>
</evidence>
<dbReference type="GO" id="GO:0005773">
    <property type="term" value="C:vacuole"/>
    <property type="evidence" value="ECO:0007669"/>
    <property type="project" value="GOC"/>
</dbReference>
<evidence type="ECO:0000259" key="2">
    <source>
        <dbReference type="Pfam" id="PF08550"/>
    </source>
</evidence>
<feature type="region of interest" description="Disordered" evidence="1">
    <location>
        <begin position="1"/>
        <end position="22"/>
    </location>
</feature>
<dbReference type="Pfam" id="PF08550">
    <property type="entry name" value="GATA_AreA"/>
    <property type="match status" value="1"/>
</dbReference>
<reference evidence="3" key="2">
    <citation type="journal article" date="2023" name="IMA Fungus">
        <title>Comparative genomic study of the Penicillium genus elucidates a diverse pangenome and 15 lateral gene transfer events.</title>
        <authorList>
            <person name="Petersen C."/>
            <person name="Sorensen T."/>
            <person name="Nielsen M.R."/>
            <person name="Sondergaard T.E."/>
            <person name="Sorensen J.L."/>
            <person name="Fitzpatrick D.A."/>
            <person name="Frisvad J.C."/>
            <person name="Nielsen K.L."/>
        </authorList>
    </citation>
    <scope>NUCLEOTIDE SEQUENCE</scope>
    <source>
        <strain evidence="3">IBT 34128</strain>
    </source>
</reference>
<dbReference type="InterPro" id="IPR013860">
    <property type="entry name" value="AreA_GATA"/>
</dbReference>
<evidence type="ECO:0000256" key="1">
    <source>
        <dbReference type="SAM" id="MobiDB-lite"/>
    </source>
</evidence>
<feature type="compositionally biased region" description="Polar residues" evidence="1">
    <location>
        <begin position="372"/>
        <end position="386"/>
    </location>
</feature>
<feature type="region of interest" description="Disordered" evidence="1">
    <location>
        <begin position="425"/>
        <end position="449"/>
    </location>
</feature>
<dbReference type="OrthoDB" id="5563539at2759"/>
<feature type="compositionally biased region" description="Low complexity" evidence="1">
    <location>
        <begin position="50"/>
        <end position="71"/>
    </location>
</feature>
<keyword evidence="4" id="KW-1185">Reference proteome</keyword>
<dbReference type="PANTHER" id="PTHR28051">
    <property type="entry name" value="PROTEIN MTL1-RELATED"/>
    <property type="match status" value="1"/>
</dbReference>
<feature type="region of interest" description="Disordered" evidence="1">
    <location>
        <begin position="372"/>
        <end position="413"/>
    </location>
</feature>
<dbReference type="PANTHER" id="PTHR28051:SF1">
    <property type="entry name" value="PROTEIN MTL1-RELATED"/>
    <property type="match status" value="1"/>
</dbReference>
<dbReference type="GeneID" id="81397287"/>
<feature type="compositionally biased region" description="Basic and acidic residues" evidence="1">
    <location>
        <begin position="100"/>
        <end position="115"/>
    </location>
</feature>
<evidence type="ECO:0000313" key="4">
    <source>
        <dbReference type="Proteomes" id="UP001141434"/>
    </source>
</evidence>
<dbReference type="GO" id="GO:0042149">
    <property type="term" value="P:cellular response to glucose starvation"/>
    <property type="evidence" value="ECO:0007669"/>
    <property type="project" value="TreeGrafter"/>
</dbReference>
<feature type="compositionally biased region" description="Polar residues" evidence="1">
    <location>
        <begin position="425"/>
        <end position="441"/>
    </location>
</feature>
<sequence>MTAALAAPRDEHSHFSPDLLRSPTAQRYFLDHDIVTKSSMKDDYPTRECPSPTASTLSSIPPSPSFTPSAPEQLSYSPATLSSLSLEDDELLLPSYDTEPGARTESKEREDVKRASAEVSATPVCAIQAPAADDTAIEVEPSRHVDYLAHDWREEDIWASWRYVTTRKNIYSNGVRLENASWRTWAKAKNNLGTISPETLNWLKDCDVTWLYGPLKTAGDYASDVSPPPSRLETPNSYLDPKPILKKKTASETILQQSLSQHTLLQHAGAILKAQEAENNGWARPSFPRTNTDPDHFHHRTGSSTYSLDGTLTTTSSSGVTSPSERRHIHFNNEVVQCIAVEAKDGDEQDWPTFDDSSSDDGVVMMSQIPTQASVSNRSTPRNSFSGDGKTIAPLPPTTLKYRGDTPEPPAESVLDRWSIFPSTLSPSPSVETLRPSQPSANFLLDEDDDGLEFPSPSDRDWSRFEENELASNRSLRLTASGMIMPYEDGEPANNGILGRVVDTVNTARDIAHVIWNVGWRR</sequence>
<feature type="region of interest" description="Disordered" evidence="1">
    <location>
        <begin position="280"/>
        <end position="324"/>
    </location>
</feature>
<feature type="region of interest" description="Disordered" evidence="1">
    <location>
        <begin position="222"/>
        <end position="241"/>
    </location>
</feature>
<reference evidence="3" key="1">
    <citation type="submission" date="2022-11" db="EMBL/GenBank/DDBJ databases">
        <authorList>
            <person name="Petersen C."/>
        </authorList>
    </citation>
    <scope>NUCLEOTIDE SEQUENCE</scope>
    <source>
        <strain evidence="3">IBT 34128</strain>
    </source>
</reference>
<comment type="caution">
    <text evidence="3">The sequence shown here is derived from an EMBL/GenBank/DDBJ whole genome shotgun (WGS) entry which is preliminary data.</text>
</comment>
<dbReference type="GO" id="GO:0007039">
    <property type="term" value="P:protein catabolic process in the vacuole"/>
    <property type="evidence" value="ECO:0007669"/>
    <property type="project" value="TreeGrafter"/>
</dbReference>